<protein>
    <submittedName>
        <fullName evidence="2">DUF3499 family protein</fullName>
    </submittedName>
</protein>
<keyword evidence="1" id="KW-1185">Reference proteome</keyword>
<reference evidence="2" key="1">
    <citation type="submission" date="2016-11" db="UniProtKB">
        <authorList>
            <consortium name="WormBaseParasite"/>
        </authorList>
    </citation>
    <scope>IDENTIFICATION</scope>
</reference>
<sequence>MNYPVDPKTGASDSLALVICRGTGLCNLDFSDRKVAEEWEDYYLCDHHADELLYKWGDHNNNGFERAHIHRN</sequence>
<organism evidence="1 2">
    <name type="scientific">Caenorhabditis tropicalis</name>
    <dbReference type="NCBI Taxonomy" id="1561998"/>
    <lineage>
        <taxon>Eukaryota</taxon>
        <taxon>Metazoa</taxon>
        <taxon>Ecdysozoa</taxon>
        <taxon>Nematoda</taxon>
        <taxon>Chromadorea</taxon>
        <taxon>Rhabditida</taxon>
        <taxon>Rhabditina</taxon>
        <taxon>Rhabditomorpha</taxon>
        <taxon>Rhabditoidea</taxon>
        <taxon>Rhabditidae</taxon>
        <taxon>Peloderinae</taxon>
        <taxon>Caenorhabditis</taxon>
    </lineage>
</organism>
<dbReference type="Proteomes" id="UP000095282">
    <property type="component" value="Unplaced"/>
</dbReference>
<dbReference type="WBParaSite" id="Csp11.Scaffold629.g14056.t1">
    <property type="protein sequence ID" value="Csp11.Scaffold629.g14056.t1"/>
    <property type="gene ID" value="Csp11.Scaffold629.g14056"/>
</dbReference>
<accession>A0A1I7U217</accession>
<proteinExistence type="predicted"/>
<evidence type="ECO:0000313" key="1">
    <source>
        <dbReference type="Proteomes" id="UP000095282"/>
    </source>
</evidence>
<dbReference type="AlphaFoldDB" id="A0A1I7U217"/>
<evidence type="ECO:0000313" key="2">
    <source>
        <dbReference type="WBParaSite" id="Csp11.Scaffold629.g14056.t1"/>
    </source>
</evidence>
<name>A0A1I7U217_9PELO</name>
<dbReference type="STRING" id="1561998.A0A1I7U217"/>